<name>A0A4U6CX03_9BACT</name>
<evidence type="ECO:0000313" key="4">
    <source>
        <dbReference type="EMBL" id="TKT89299.1"/>
    </source>
</evidence>
<keyword evidence="3" id="KW-0996">Nickel insertion</keyword>
<dbReference type="HAMAP" id="MF_01384">
    <property type="entry name" value="UreD"/>
    <property type="match status" value="1"/>
</dbReference>
<dbReference type="EMBL" id="SZVO01000012">
    <property type="protein sequence ID" value="TKT89299.1"/>
    <property type="molecule type" value="Genomic_DNA"/>
</dbReference>
<accession>A0A4U6CX03</accession>
<reference evidence="4 5" key="1">
    <citation type="submission" date="2019-05" db="EMBL/GenBank/DDBJ databases">
        <title>Dyadobacter AR-3-8 sp. nov., isolated from arctic soil.</title>
        <authorList>
            <person name="Chaudhary D.K."/>
        </authorList>
    </citation>
    <scope>NUCLEOTIDE SEQUENCE [LARGE SCALE GENOMIC DNA]</scope>
    <source>
        <strain evidence="4 5">AR-3-8</strain>
    </source>
</reference>
<proteinExistence type="inferred from homology"/>
<evidence type="ECO:0000313" key="5">
    <source>
        <dbReference type="Proteomes" id="UP000304900"/>
    </source>
</evidence>
<comment type="function">
    <text evidence="3">Required for maturation of urease via the functional incorporation of the urease nickel metallocenter.</text>
</comment>
<dbReference type="PANTHER" id="PTHR33643">
    <property type="entry name" value="UREASE ACCESSORY PROTEIN D"/>
    <property type="match status" value="1"/>
</dbReference>
<evidence type="ECO:0000256" key="2">
    <source>
        <dbReference type="ARBA" id="ARBA00023186"/>
    </source>
</evidence>
<dbReference type="PANTHER" id="PTHR33643:SF1">
    <property type="entry name" value="UREASE ACCESSORY PROTEIN D"/>
    <property type="match status" value="1"/>
</dbReference>
<keyword evidence="3" id="KW-0963">Cytoplasm</keyword>
<comment type="similarity">
    <text evidence="1 3">Belongs to the UreD family.</text>
</comment>
<dbReference type="AlphaFoldDB" id="A0A4U6CX03"/>
<dbReference type="InterPro" id="IPR002669">
    <property type="entry name" value="UreD"/>
</dbReference>
<keyword evidence="2 3" id="KW-0143">Chaperone</keyword>
<dbReference type="Proteomes" id="UP000304900">
    <property type="component" value="Unassembled WGS sequence"/>
</dbReference>
<comment type="subunit">
    <text evidence="3">UreD, UreF and UreG form a complex that acts as a GTP-hydrolysis-dependent molecular chaperone, activating the urease apoprotein by helping to assemble the nickel containing metallocenter of UreC. The UreE protein probably delivers the nickel.</text>
</comment>
<keyword evidence="5" id="KW-1185">Reference proteome</keyword>
<dbReference type="OrthoDB" id="9807968at2"/>
<comment type="subcellular location">
    <subcellularLocation>
        <location evidence="3">Cytoplasm</location>
    </subcellularLocation>
</comment>
<dbReference type="GO" id="GO:0005737">
    <property type="term" value="C:cytoplasm"/>
    <property type="evidence" value="ECO:0007669"/>
    <property type="project" value="UniProtKB-SubCell"/>
</dbReference>
<organism evidence="4 5">
    <name type="scientific">Dyadobacter frigoris</name>
    <dbReference type="NCBI Taxonomy" id="2576211"/>
    <lineage>
        <taxon>Bacteria</taxon>
        <taxon>Pseudomonadati</taxon>
        <taxon>Bacteroidota</taxon>
        <taxon>Cytophagia</taxon>
        <taxon>Cytophagales</taxon>
        <taxon>Spirosomataceae</taxon>
        <taxon>Dyadobacter</taxon>
    </lineage>
</organism>
<dbReference type="Pfam" id="PF01774">
    <property type="entry name" value="UreD"/>
    <property type="match status" value="1"/>
</dbReference>
<evidence type="ECO:0000256" key="1">
    <source>
        <dbReference type="ARBA" id="ARBA00007177"/>
    </source>
</evidence>
<protein>
    <recommendedName>
        <fullName evidence="3">Urease accessory protein UreD</fullName>
    </recommendedName>
</protein>
<evidence type="ECO:0000256" key="3">
    <source>
        <dbReference type="HAMAP-Rule" id="MF_01384"/>
    </source>
</evidence>
<gene>
    <name evidence="3" type="primary">ureD</name>
    <name evidence="4" type="ORF">FDK13_23375</name>
</gene>
<dbReference type="GO" id="GO:0016151">
    <property type="term" value="F:nickel cation binding"/>
    <property type="evidence" value="ECO:0007669"/>
    <property type="project" value="UniProtKB-UniRule"/>
</dbReference>
<sequence>MIAALQIYTALRGEITYLKKSYFSPPFKLADITENRNQKVLHLMQMSSSPGILDNDQFEIEINLEENCHLQLHTQSYQRLFSMTTGAVQTMRVDLAQGASFIYLPHPAVPQANSVFTTRNKIYLSKGGRLIWGDIITCGRKLNGEVFEFSKYHAVTEVFMLDRLIIKENICLIPGLMNFNTIGQLEGFTHQASLIFLEDVKDLNKLIREATLFLEMQTDIIFGITPAPTSGLLIRILGNKSEQLIHCLKTLTTLFTKEK</sequence>
<comment type="caution">
    <text evidence="4">The sequence shown here is derived from an EMBL/GenBank/DDBJ whole genome shotgun (WGS) entry which is preliminary data.</text>
</comment>